<accession>A0AAD7M8Q8</accession>
<name>A0AAD7M8Q8_9AGAR</name>
<protein>
    <recommendedName>
        <fullName evidence="1">DUF6534 domain-containing protein</fullName>
    </recommendedName>
</protein>
<organism evidence="2 3">
    <name type="scientific">Mycena metata</name>
    <dbReference type="NCBI Taxonomy" id="1033252"/>
    <lineage>
        <taxon>Eukaryota</taxon>
        <taxon>Fungi</taxon>
        <taxon>Dikarya</taxon>
        <taxon>Basidiomycota</taxon>
        <taxon>Agaricomycotina</taxon>
        <taxon>Agaricomycetes</taxon>
        <taxon>Agaricomycetidae</taxon>
        <taxon>Agaricales</taxon>
        <taxon>Marasmiineae</taxon>
        <taxon>Mycenaceae</taxon>
        <taxon>Mycena</taxon>
    </lineage>
</organism>
<dbReference type="AlphaFoldDB" id="A0AAD7M8Q8"/>
<evidence type="ECO:0000313" key="2">
    <source>
        <dbReference type="EMBL" id="KAJ7705705.1"/>
    </source>
</evidence>
<evidence type="ECO:0000313" key="3">
    <source>
        <dbReference type="Proteomes" id="UP001215598"/>
    </source>
</evidence>
<keyword evidence="3" id="KW-1185">Reference proteome</keyword>
<dbReference type="Pfam" id="PF20152">
    <property type="entry name" value="DUF6534"/>
    <property type="match status" value="1"/>
</dbReference>
<dbReference type="Proteomes" id="UP001215598">
    <property type="component" value="Unassembled WGS sequence"/>
</dbReference>
<evidence type="ECO:0000259" key="1">
    <source>
        <dbReference type="Pfam" id="PF20152"/>
    </source>
</evidence>
<proteinExistence type="predicted"/>
<feature type="domain" description="DUF6534" evidence="1">
    <location>
        <begin position="4"/>
        <end position="49"/>
    </location>
</feature>
<sequence length="142" mass="15643">MQLINRLAVVAICNLILFVAFPGHTYYTTPALIMPKLYANTILAVLNGRFQILGGRATYVSSSDFNFAITNASFPGLRPETGSGTRDDRSKFKSSNSAVIAIHKEALSDQERGYEMKDIIMHYSQSLIQNTPSGFGYTVLVD</sequence>
<reference evidence="2" key="1">
    <citation type="submission" date="2023-03" db="EMBL/GenBank/DDBJ databases">
        <title>Massive genome expansion in bonnet fungi (Mycena s.s.) driven by repeated elements and novel gene families across ecological guilds.</title>
        <authorList>
            <consortium name="Lawrence Berkeley National Laboratory"/>
            <person name="Harder C.B."/>
            <person name="Miyauchi S."/>
            <person name="Viragh M."/>
            <person name="Kuo A."/>
            <person name="Thoen E."/>
            <person name="Andreopoulos B."/>
            <person name="Lu D."/>
            <person name="Skrede I."/>
            <person name="Drula E."/>
            <person name="Henrissat B."/>
            <person name="Morin E."/>
            <person name="Kohler A."/>
            <person name="Barry K."/>
            <person name="LaButti K."/>
            <person name="Morin E."/>
            <person name="Salamov A."/>
            <person name="Lipzen A."/>
            <person name="Mereny Z."/>
            <person name="Hegedus B."/>
            <person name="Baldrian P."/>
            <person name="Stursova M."/>
            <person name="Weitz H."/>
            <person name="Taylor A."/>
            <person name="Grigoriev I.V."/>
            <person name="Nagy L.G."/>
            <person name="Martin F."/>
            <person name="Kauserud H."/>
        </authorList>
    </citation>
    <scope>NUCLEOTIDE SEQUENCE</scope>
    <source>
        <strain evidence="2">CBHHK182m</strain>
    </source>
</reference>
<dbReference type="InterPro" id="IPR045339">
    <property type="entry name" value="DUF6534"/>
</dbReference>
<dbReference type="EMBL" id="JARKIB010000468">
    <property type="protein sequence ID" value="KAJ7705705.1"/>
    <property type="molecule type" value="Genomic_DNA"/>
</dbReference>
<comment type="caution">
    <text evidence="2">The sequence shown here is derived from an EMBL/GenBank/DDBJ whole genome shotgun (WGS) entry which is preliminary data.</text>
</comment>
<gene>
    <name evidence="2" type="ORF">B0H16DRAFT_1482177</name>
</gene>